<evidence type="ECO:0000256" key="1">
    <source>
        <dbReference type="ARBA" id="ARBA00023015"/>
    </source>
</evidence>
<dbReference type="Pfam" id="PF13407">
    <property type="entry name" value="Peripla_BP_4"/>
    <property type="match status" value="1"/>
</dbReference>
<protein>
    <submittedName>
        <fullName evidence="5">Regulatory protein, LacI family</fullName>
    </submittedName>
</protein>
<dbReference type="Proteomes" id="UP000008793">
    <property type="component" value="Chromosome"/>
</dbReference>
<evidence type="ECO:0000259" key="4">
    <source>
        <dbReference type="PROSITE" id="PS50932"/>
    </source>
</evidence>
<dbReference type="GO" id="GO:0003700">
    <property type="term" value="F:DNA-binding transcription factor activity"/>
    <property type="evidence" value="ECO:0007669"/>
    <property type="project" value="TreeGrafter"/>
</dbReference>
<accession>D8MY55</accession>
<dbReference type="CDD" id="cd06307">
    <property type="entry name" value="PBP1_sugar_binding"/>
    <property type="match status" value="1"/>
</dbReference>
<name>D8MY55_ERWBE</name>
<dbReference type="CDD" id="cd01392">
    <property type="entry name" value="HTH_LacI"/>
    <property type="match status" value="1"/>
</dbReference>
<keyword evidence="6" id="KW-1185">Reference proteome</keyword>
<dbReference type="GO" id="GO:0055085">
    <property type="term" value="P:transmembrane transport"/>
    <property type="evidence" value="ECO:0007669"/>
    <property type="project" value="UniProtKB-ARBA"/>
</dbReference>
<dbReference type="PANTHER" id="PTHR30146">
    <property type="entry name" value="LACI-RELATED TRANSCRIPTIONAL REPRESSOR"/>
    <property type="match status" value="1"/>
</dbReference>
<dbReference type="AlphaFoldDB" id="D8MY55"/>
<dbReference type="SUPFAM" id="SSF53822">
    <property type="entry name" value="Periplasmic binding protein-like I"/>
    <property type="match status" value="1"/>
</dbReference>
<keyword evidence="2" id="KW-0238">DNA-binding</keyword>
<feature type="domain" description="HTH lacI-type" evidence="4">
    <location>
        <begin position="13"/>
        <end position="67"/>
    </location>
</feature>
<dbReference type="EMBL" id="FP236843">
    <property type="protein sequence ID" value="CAX61762.1"/>
    <property type="molecule type" value="Genomic_DNA"/>
</dbReference>
<dbReference type="KEGG" id="ebi:EbC_42310"/>
<dbReference type="Gene3D" id="3.40.50.2300">
    <property type="match status" value="2"/>
</dbReference>
<dbReference type="PROSITE" id="PS50932">
    <property type="entry name" value="HTH_LACI_2"/>
    <property type="match status" value="1"/>
</dbReference>
<dbReference type="InterPro" id="IPR000843">
    <property type="entry name" value="HTH_LacI"/>
</dbReference>
<keyword evidence="1" id="KW-0805">Transcription regulation</keyword>
<dbReference type="InterPro" id="IPR010982">
    <property type="entry name" value="Lambda_DNA-bd_dom_sf"/>
</dbReference>
<keyword evidence="3" id="KW-0804">Transcription</keyword>
<evidence type="ECO:0000256" key="2">
    <source>
        <dbReference type="ARBA" id="ARBA00023125"/>
    </source>
</evidence>
<dbReference type="Pfam" id="PF00356">
    <property type="entry name" value="LacI"/>
    <property type="match status" value="1"/>
</dbReference>
<dbReference type="STRING" id="634500.EbC_42310"/>
<sequence length="346" mass="38166">MTSKRPQFMANPFSLKQIAAQSGVSKATVDRALHQRGSVHPRTARRIAQAIRDLELQQRASLASGRTLPIDLVMHAPERFSSLTLAALLSQIKSFAPFRLTLRCHIVEETTPEELVRELRRCGNDSYGVLLKASDHPLLESAVAELAALRVPVVTLVTDLPHSERIRYVGMDNEGAGRTAAWLMSRWLPAEAQTVAVALSSAGFRGEEQRMEGFMATLQQRAPWLNTVAVSEGYGIDQLTFTQMCAALEQDSTIQSVYSVGGGNSAILRAFAAMDREVKVFIGHDLDEENRQLLTAEKLDAVIDHDLREDARTAFSAILRFHGFLPAEEAQQTAFSRVIVATPFNV</sequence>
<dbReference type="SMART" id="SM00354">
    <property type="entry name" value="HTH_LACI"/>
    <property type="match status" value="1"/>
</dbReference>
<dbReference type="InterPro" id="IPR028082">
    <property type="entry name" value="Peripla_BP_I"/>
</dbReference>
<dbReference type="SUPFAM" id="SSF47413">
    <property type="entry name" value="lambda repressor-like DNA-binding domains"/>
    <property type="match status" value="1"/>
</dbReference>
<gene>
    <name evidence="5" type="ordered locus">EbC_42310</name>
</gene>
<dbReference type="GO" id="GO:0000976">
    <property type="term" value="F:transcription cis-regulatory region binding"/>
    <property type="evidence" value="ECO:0007669"/>
    <property type="project" value="TreeGrafter"/>
</dbReference>
<proteinExistence type="predicted"/>
<dbReference type="HOGENOM" id="CLU_037628_0_0_6"/>
<dbReference type="eggNOG" id="COG1879">
    <property type="taxonomic scope" value="Bacteria"/>
</dbReference>
<dbReference type="Gene3D" id="1.10.260.40">
    <property type="entry name" value="lambda repressor-like DNA-binding domains"/>
    <property type="match status" value="1"/>
</dbReference>
<evidence type="ECO:0000313" key="6">
    <source>
        <dbReference type="Proteomes" id="UP000008793"/>
    </source>
</evidence>
<dbReference type="InterPro" id="IPR025997">
    <property type="entry name" value="SBP_2_dom"/>
</dbReference>
<evidence type="ECO:0000256" key="3">
    <source>
        <dbReference type="ARBA" id="ARBA00023163"/>
    </source>
</evidence>
<organism evidence="6">
    <name type="scientific">Erwinia billingiae (strain Eb661)</name>
    <dbReference type="NCBI Taxonomy" id="634500"/>
    <lineage>
        <taxon>Bacteria</taxon>
        <taxon>Pseudomonadati</taxon>
        <taxon>Pseudomonadota</taxon>
        <taxon>Gammaproteobacteria</taxon>
        <taxon>Enterobacterales</taxon>
        <taxon>Erwiniaceae</taxon>
        <taxon>Erwinia</taxon>
    </lineage>
</organism>
<dbReference type="PANTHER" id="PTHR30146:SF152">
    <property type="entry name" value="TRANSCRIPTIONAL REGULATORY PROTEIN"/>
    <property type="match status" value="1"/>
</dbReference>
<evidence type="ECO:0000313" key="5">
    <source>
        <dbReference type="EMBL" id="CAX61762.1"/>
    </source>
</evidence>
<reference evidence="5 6" key="1">
    <citation type="journal article" date="2010" name="BMC Genomics">
        <title>Genome comparison of the epiphytic bacteria Erwinia billingiae and E. tasmaniensis with the pear pathogen E. pyrifoliae.</title>
        <authorList>
            <person name="Kube M."/>
            <person name="Migdoll A.M."/>
            <person name="Gehring I."/>
            <person name="Heitmann K."/>
            <person name="Mayer Y."/>
            <person name="Kuhl H."/>
            <person name="Knaust F."/>
            <person name="Geider K."/>
            <person name="Reinhardt R."/>
        </authorList>
    </citation>
    <scope>NUCLEOTIDE SEQUENCE [LARGE SCALE GENOMIC DNA]</scope>
    <source>
        <strain evidence="5 6">Eb661</strain>
    </source>
</reference>